<evidence type="ECO:0000313" key="3">
    <source>
        <dbReference type="Proteomes" id="UP000636505"/>
    </source>
</evidence>
<dbReference type="PANTHER" id="PTHR35400">
    <property type="entry name" value="SLR1083 PROTEIN"/>
    <property type="match status" value="1"/>
</dbReference>
<dbReference type="Gene3D" id="3.90.1570.10">
    <property type="entry name" value="tt1808, chain A"/>
    <property type="match status" value="1"/>
</dbReference>
<dbReference type="RefSeq" id="WP_193906423.1">
    <property type="nucleotide sequence ID" value="NZ_JADEXG010000018.1"/>
</dbReference>
<dbReference type="EMBL" id="JADEXG010000018">
    <property type="protein sequence ID" value="MBE9077547.1"/>
    <property type="molecule type" value="Genomic_DNA"/>
</dbReference>
<dbReference type="SUPFAM" id="SSF52980">
    <property type="entry name" value="Restriction endonuclease-like"/>
    <property type="match status" value="1"/>
</dbReference>
<dbReference type="PANTHER" id="PTHR35400:SF1">
    <property type="entry name" value="SLR1083 PROTEIN"/>
    <property type="match status" value="1"/>
</dbReference>
<dbReference type="Proteomes" id="UP000636505">
    <property type="component" value="Unassembled WGS sequence"/>
</dbReference>
<gene>
    <name evidence="2" type="ORF">IQ241_09585</name>
</gene>
<dbReference type="GO" id="GO:0004519">
    <property type="term" value="F:endonuclease activity"/>
    <property type="evidence" value="ECO:0007669"/>
    <property type="project" value="UniProtKB-KW"/>
</dbReference>
<evidence type="ECO:0000313" key="2">
    <source>
        <dbReference type="EMBL" id="MBE9077547.1"/>
    </source>
</evidence>
<dbReference type="InterPro" id="IPR008538">
    <property type="entry name" value="Uma2"/>
</dbReference>
<keyword evidence="2" id="KW-0378">Hydrolase</keyword>
<dbReference type="AlphaFoldDB" id="A0A8J7AX20"/>
<protein>
    <submittedName>
        <fullName evidence="2">Uma2 family endonuclease</fullName>
    </submittedName>
</protein>
<proteinExistence type="predicted"/>
<dbReference type="CDD" id="cd06260">
    <property type="entry name" value="DUF820-like"/>
    <property type="match status" value="1"/>
</dbReference>
<keyword evidence="2" id="KW-0540">Nuclease</keyword>
<keyword evidence="3" id="KW-1185">Reference proteome</keyword>
<sequence length="205" mass="22950">MLSAETAAVPQDLIWRMGVEHYHAMIRSGILTDDDPVELLEGWLVFKMPKNPPHRAATRLIREALESIIPADWYVDSQEPITLADSEPEPDVVVIRGDTRQYLDRHPGPGEVGLVIEVSDTTLQRGKRSHALGYRTSKKRAYARAGIPTYWIVNLPEKHIEAYSQPTAAAGATYELRQDYSLTSNIPVRLETTCIGLLPVNELLP</sequence>
<keyword evidence="2" id="KW-0255">Endonuclease</keyword>
<dbReference type="InterPro" id="IPR012296">
    <property type="entry name" value="Nuclease_put_TT1808"/>
</dbReference>
<dbReference type="Pfam" id="PF05685">
    <property type="entry name" value="Uma2"/>
    <property type="match status" value="1"/>
</dbReference>
<name>A0A8J7AX20_9CYAN</name>
<accession>A0A8J7AX20</accession>
<feature type="domain" description="Putative restriction endonuclease" evidence="1">
    <location>
        <begin position="20"/>
        <end position="178"/>
    </location>
</feature>
<reference evidence="2" key="1">
    <citation type="submission" date="2020-10" db="EMBL/GenBank/DDBJ databases">
        <authorList>
            <person name="Castelo-Branco R."/>
            <person name="Eusebio N."/>
            <person name="Adriana R."/>
            <person name="Vieira A."/>
            <person name="Brugerolle De Fraissinette N."/>
            <person name="Rezende De Castro R."/>
            <person name="Schneider M.P."/>
            <person name="Vasconcelos V."/>
            <person name="Leao P.N."/>
        </authorList>
    </citation>
    <scope>NUCLEOTIDE SEQUENCE</scope>
    <source>
        <strain evidence="2">LEGE 07310</strain>
    </source>
</reference>
<comment type="caution">
    <text evidence="2">The sequence shown here is derived from an EMBL/GenBank/DDBJ whole genome shotgun (WGS) entry which is preliminary data.</text>
</comment>
<dbReference type="InterPro" id="IPR011335">
    <property type="entry name" value="Restrct_endonuc-II-like"/>
</dbReference>
<evidence type="ECO:0000259" key="1">
    <source>
        <dbReference type="Pfam" id="PF05685"/>
    </source>
</evidence>
<organism evidence="2 3">
    <name type="scientific">Vasconcelosia minhoensis LEGE 07310</name>
    <dbReference type="NCBI Taxonomy" id="915328"/>
    <lineage>
        <taxon>Bacteria</taxon>
        <taxon>Bacillati</taxon>
        <taxon>Cyanobacteriota</taxon>
        <taxon>Cyanophyceae</taxon>
        <taxon>Nodosilineales</taxon>
        <taxon>Cymatolegaceae</taxon>
        <taxon>Vasconcelosia</taxon>
        <taxon>Vasconcelosia minhoensis</taxon>
    </lineage>
</organism>